<dbReference type="PANTHER" id="PTHR46558">
    <property type="entry name" value="TRACRIPTIONAL REGULATORY PROTEIN-RELATED-RELATED"/>
    <property type="match status" value="1"/>
</dbReference>
<protein>
    <submittedName>
        <fullName evidence="3">Helix-turn-helix transcriptional regulator</fullName>
    </submittedName>
</protein>
<dbReference type="PANTHER" id="PTHR46558:SF11">
    <property type="entry name" value="HTH-TYPE TRANSCRIPTIONAL REGULATOR XRE"/>
    <property type="match status" value="1"/>
</dbReference>
<dbReference type="PROSITE" id="PS50943">
    <property type="entry name" value="HTH_CROC1"/>
    <property type="match status" value="1"/>
</dbReference>
<proteinExistence type="predicted"/>
<accession>A0ABP8I1I9</accession>
<comment type="caution">
    <text evidence="3">The sequence shown here is derived from an EMBL/GenBank/DDBJ whole genome shotgun (WGS) entry which is preliminary data.</text>
</comment>
<dbReference type="Pfam" id="PF01381">
    <property type="entry name" value="HTH_3"/>
    <property type="match status" value="1"/>
</dbReference>
<dbReference type="Proteomes" id="UP001501294">
    <property type="component" value="Unassembled WGS sequence"/>
</dbReference>
<keyword evidence="1" id="KW-0238">DNA-binding</keyword>
<dbReference type="Gene3D" id="1.10.260.40">
    <property type="entry name" value="lambda repressor-like DNA-binding domains"/>
    <property type="match status" value="1"/>
</dbReference>
<keyword evidence="4" id="KW-1185">Reference proteome</keyword>
<sequence length="74" mass="8322">MHPELDNRIRVFRAEHRMSQSDLAEAIGVSRKTISTIEVGKFVPSTIIALKIAAYFNTAVEEVFSLIKEDEETA</sequence>
<organism evidence="3 4">
    <name type="scientific">Kangiella taiwanensis</name>
    <dbReference type="NCBI Taxonomy" id="1079179"/>
    <lineage>
        <taxon>Bacteria</taxon>
        <taxon>Pseudomonadati</taxon>
        <taxon>Pseudomonadota</taxon>
        <taxon>Gammaproteobacteria</taxon>
        <taxon>Kangiellales</taxon>
        <taxon>Kangiellaceae</taxon>
        <taxon>Kangiella</taxon>
    </lineage>
</organism>
<feature type="domain" description="HTH cro/C1-type" evidence="2">
    <location>
        <begin position="9"/>
        <end position="63"/>
    </location>
</feature>
<dbReference type="EMBL" id="BAABFU010000002">
    <property type="protein sequence ID" value="GAA4349376.1"/>
    <property type="molecule type" value="Genomic_DNA"/>
</dbReference>
<name>A0ABP8I1I9_9GAMM</name>
<gene>
    <name evidence="3" type="ORF">GCM10023150_13770</name>
</gene>
<dbReference type="InterPro" id="IPR010982">
    <property type="entry name" value="Lambda_DNA-bd_dom_sf"/>
</dbReference>
<evidence type="ECO:0000256" key="1">
    <source>
        <dbReference type="ARBA" id="ARBA00023125"/>
    </source>
</evidence>
<dbReference type="CDD" id="cd00093">
    <property type="entry name" value="HTH_XRE"/>
    <property type="match status" value="1"/>
</dbReference>
<evidence type="ECO:0000313" key="3">
    <source>
        <dbReference type="EMBL" id="GAA4349376.1"/>
    </source>
</evidence>
<reference evidence="4" key="1">
    <citation type="journal article" date="2019" name="Int. J. Syst. Evol. Microbiol.">
        <title>The Global Catalogue of Microorganisms (GCM) 10K type strain sequencing project: providing services to taxonomists for standard genome sequencing and annotation.</title>
        <authorList>
            <consortium name="The Broad Institute Genomics Platform"/>
            <consortium name="The Broad Institute Genome Sequencing Center for Infectious Disease"/>
            <person name="Wu L."/>
            <person name="Ma J."/>
        </authorList>
    </citation>
    <scope>NUCLEOTIDE SEQUENCE [LARGE SCALE GENOMIC DNA]</scope>
    <source>
        <strain evidence="4">JCM 17727</strain>
    </source>
</reference>
<dbReference type="SMART" id="SM00530">
    <property type="entry name" value="HTH_XRE"/>
    <property type="match status" value="1"/>
</dbReference>
<dbReference type="InterPro" id="IPR001387">
    <property type="entry name" value="Cro/C1-type_HTH"/>
</dbReference>
<evidence type="ECO:0000259" key="2">
    <source>
        <dbReference type="PROSITE" id="PS50943"/>
    </source>
</evidence>
<dbReference type="SUPFAM" id="SSF47413">
    <property type="entry name" value="lambda repressor-like DNA-binding domains"/>
    <property type="match status" value="1"/>
</dbReference>
<evidence type="ECO:0000313" key="4">
    <source>
        <dbReference type="Proteomes" id="UP001501294"/>
    </source>
</evidence>
<dbReference type="RefSeq" id="WP_223578092.1">
    <property type="nucleotide sequence ID" value="NZ_BAABFU010000002.1"/>
</dbReference>